<dbReference type="AlphaFoldDB" id="A0A5C3KSJ3"/>
<name>A0A5C3KSJ3_COPMA</name>
<dbReference type="SUPFAM" id="SSF56112">
    <property type="entry name" value="Protein kinase-like (PK-like)"/>
    <property type="match status" value="1"/>
</dbReference>
<organism evidence="2 3">
    <name type="scientific">Coprinopsis marcescibilis</name>
    <name type="common">Agaric fungus</name>
    <name type="synonym">Psathyrella marcescibilis</name>
    <dbReference type="NCBI Taxonomy" id="230819"/>
    <lineage>
        <taxon>Eukaryota</taxon>
        <taxon>Fungi</taxon>
        <taxon>Dikarya</taxon>
        <taxon>Basidiomycota</taxon>
        <taxon>Agaricomycotina</taxon>
        <taxon>Agaricomycetes</taxon>
        <taxon>Agaricomycetidae</taxon>
        <taxon>Agaricales</taxon>
        <taxon>Agaricineae</taxon>
        <taxon>Psathyrellaceae</taxon>
        <taxon>Coprinopsis</taxon>
    </lineage>
</organism>
<evidence type="ECO:0000259" key="1">
    <source>
        <dbReference type="PROSITE" id="PS50011"/>
    </source>
</evidence>
<dbReference type="Pfam" id="PF17667">
    <property type="entry name" value="Pkinase_fungal"/>
    <property type="match status" value="2"/>
</dbReference>
<protein>
    <recommendedName>
        <fullName evidence="1">Protein kinase domain-containing protein</fullName>
    </recommendedName>
</protein>
<feature type="non-terminal residue" evidence="2">
    <location>
        <position position="1"/>
    </location>
</feature>
<reference evidence="2 3" key="1">
    <citation type="journal article" date="2019" name="Nat. Ecol. Evol.">
        <title>Megaphylogeny resolves global patterns of mushroom evolution.</title>
        <authorList>
            <person name="Varga T."/>
            <person name="Krizsan K."/>
            <person name="Foldi C."/>
            <person name="Dima B."/>
            <person name="Sanchez-Garcia M."/>
            <person name="Sanchez-Ramirez S."/>
            <person name="Szollosi G.J."/>
            <person name="Szarkandi J.G."/>
            <person name="Papp V."/>
            <person name="Albert L."/>
            <person name="Andreopoulos W."/>
            <person name="Angelini C."/>
            <person name="Antonin V."/>
            <person name="Barry K.W."/>
            <person name="Bougher N.L."/>
            <person name="Buchanan P."/>
            <person name="Buyck B."/>
            <person name="Bense V."/>
            <person name="Catcheside P."/>
            <person name="Chovatia M."/>
            <person name="Cooper J."/>
            <person name="Damon W."/>
            <person name="Desjardin D."/>
            <person name="Finy P."/>
            <person name="Geml J."/>
            <person name="Haridas S."/>
            <person name="Hughes K."/>
            <person name="Justo A."/>
            <person name="Karasinski D."/>
            <person name="Kautmanova I."/>
            <person name="Kiss B."/>
            <person name="Kocsube S."/>
            <person name="Kotiranta H."/>
            <person name="LaButti K.M."/>
            <person name="Lechner B.E."/>
            <person name="Liimatainen K."/>
            <person name="Lipzen A."/>
            <person name="Lukacs Z."/>
            <person name="Mihaltcheva S."/>
            <person name="Morgado L.N."/>
            <person name="Niskanen T."/>
            <person name="Noordeloos M.E."/>
            <person name="Ohm R.A."/>
            <person name="Ortiz-Santana B."/>
            <person name="Ovrebo C."/>
            <person name="Racz N."/>
            <person name="Riley R."/>
            <person name="Savchenko A."/>
            <person name="Shiryaev A."/>
            <person name="Soop K."/>
            <person name="Spirin V."/>
            <person name="Szebenyi C."/>
            <person name="Tomsovsky M."/>
            <person name="Tulloss R.E."/>
            <person name="Uehling J."/>
            <person name="Grigoriev I.V."/>
            <person name="Vagvolgyi C."/>
            <person name="Papp T."/>
            <person name="Martin F.M."/>
            <person name="Miettinen O."/>
            <person name="Hibbett D.S."/>
            <person name="Nagy L.G."/>
        </authorList>
    </citation>
    <scope>NUCLEOTIDE SEQUENCE [LARGE SCALE GENOMIC DNA]</scope>
    <source>
        <strain evidence="2 3">CBS 121175</strain>
    </source>
</reference>
<keyword evidence="3" id="KW-1185">Reference proteome</keyword>
<dbReference type="PANTHER" id="PTHR38248:SF2">
    <property type="entry name" value="FUNK1 11"/>
    <property type="match status" value="1"/>
</dbReference>
<dbReference type="Gene3D" id="1.10.510.10">
    <property type="entry name" value="Transferase(Phosphotransferase) domain 1"/>
    <property type="match status" value="1"/>
</dbReference>
<dbReference type="InterPro" id="IPR040976">
    <property type="entry name" value="Pkinase_fungal"/>
</dbReference>
<dbReference type="STRING" id="230819.A0A5C3KSJ3"/>
<evidence type="ECO:0000313" key="3">
    <source>
        <dbReference type="Proteomes" id="UP000307440"/>
    </source>
</evidence>
<dbReference type="GO" id="GO:0005524">
    <property type="term" value="F:ATP binding"/>
    <property type="evidence" value="ECO:0007669"/>
    <property type="project" value="InterPro"/>
</dbReference>
<dbReference type="OrthoDB" id="5584477at2759"/>
<dbReference type="InterPro" id="IPR011009">
    <property type="entry name" value="Kinase-like_dom_sf"/>
</dbReference>
<dbReference type="PROSITE" id="PS50011">
    <property type="entry name" value="PROTEIN_KINASE_DOM"/>
    <property type="match status" value="1"/>
</dbReference>
<feature type="non-terminal residue" evidence="2">
    <location>
        <position position="314"/>
    </location>
</feature>
<feature type="domain" description="Protein kinase" evidence="1">
    <location>
        <begin position="92"/>
        <end position="314"/>
    </location>
</feature>
<dbReference type="Proteomes" id="UP000307440">
    <property type="component" value="Unassembled WGS sequence"/>
</dbReference>
<proteinExistence type="predicted"/>
<dbReference type="InterPro" id="IPR000719">
    <property type="entry name" value="Prot_kinase_dom"/>
</dbReference>
<dbReference type="EMBL" id="ML210216">
    <property type="protein sequence ID" value="TFK23561.1"/>
    <property type="molecule type" value="Genomic_DNA"/>
</dbReference>
<sequence>FARSLILSETRVQQYQYDRAGVVHSDLFDFHKDPVPFVKLILGLISSDPDMAGFDKTITWKQVNNGMGQMKAVGQLRTVDDKKNPVTYDIIGNQPSFIREGLVGKATVTWDVRDKAGNEYVVKDSWRANLGHCPEEEQRAKEHELLASAKGVVRVGQIFAHEDLCSVMDFRPRDVTGTFMNRTKSRITMKKYGPTVENFRSVREVLWALHDALDGHRGLIEERILHWDISVNNILLRTFGAMEGWRGVLIDLDVAVRLSSLRTHAADHRTGTRIFQSLSALNSFQYPKTTQAHDHLDDIESFFYVLCYLMFFYK</sequence>
<gene>
    <name evidence="2" type="ORF">FA15DRAFT_567536</name>
</gene>
<dbReference type="GO" id="GO:0004672">
    <property type="term" value="F:protein kinase activity"/>
    <property type="evidence" value="ECO:0007669"/>
    <property type="project" value="InterPro"/>
</dbReference>
<evidence type="ECO:0000313" key="2">
    <source>
        <dbReference type="EMBL" id="TFK23561.1"/>
    </source>
</evidence>
<dbReference type="PANTHER" id="PTHR38248">
    <property type="entry name" value="FUNK1 6"/>
    <property type="match status" value="1"/>
</dbReference>
<accession>A0A5C3KSJ3</accession>